<dbReference type="Pfam" id="PF01683">
    <property type="entry name" value="EB"/>
    <property type="match status" value="7"/>
</dbReference>
<dbReference type="GO" id="GO:0005576">
    <property type="term" value="C:extracellular region"/>
    <property type="evidence" value="ECO:0007669"/>
    <property type="project" value="InterPro"/>
</dbReference>
<reference evidence="5" key="1">
    <citation type="submission" date="2016-04" db="UniProtKB">
        <authorList>
            <consortium name="WormBaseParasite"/>
        </authorList>
    </citation>
    <scope>IDENTIFICATION</scope>
</reference>
<dbReference type="Proteomes" id="UP000038040">
    <property type="component" value="Unplaced"/>
</dbReference>
<evidence type="ECO:0000313" key="5">
    <source>
        <dbReference type="WBParaSite" id="DME_0000469401-mRNA-1"/>
    </source>
</evidence>
<evidence type="ECO:0000259" key="1">
    <source>
        <dbReference type="PROSITE" id="PS50940"/>
    </source>
</evidence>
<accession>A0A0N4UBU0</accession>
<evidence type="ECO:0000313" key="4">
    <source>
        <dbReference type="Proteomes" id="UP000274756"/>
    </source>
</evidence>
<name>A0A0N4UBU0_DRAME</name>
<dbReference type="WBParaSite" id="DME_0000469401-mRNA-1">
    <property type="protein sequence ID" value="DME_0000469401-mRNA-1"/>
    <property type="gene ID" value="DME_0000469401"/>
</dbReference>
<dbReference type="InterPro" id="IPR000742">
    <property type="entry name" value="EGF"/>
</dbReference>
<protein>
    <submittedName>
        <fullName evidence="5">Chitin-binding type-2 domain-containing protein</fullName>
    </submittedName>
</protein>
<keyword evidence="4" id="KW-1185">Reference proteome</keyword>
<dbReference type="OrthoDB" id="504708at2759"/>
<dbReference type="PROSITE" id="PS01186">
    <property type="entry name" value="EGF_2"/>
    <property type="match status" value="1"/>
</dbReference>
<dbReference type="InterPro" id="IPR006149">
    <property type="entry name" value="EB_dom"/>
</dbReference>
<proteinExistence type="predicted"/>
<dbReference type="GO" id="GO:0008061">
    <property type="term" value="F:chitin binding"/>
    <property type="evidence" value="ECO:0007669"/>
    <property type="project" value="InterPro"/>
</dbReference>
<dbReference type="SMART" id="SM00181">
    <property type="entry name" value="EGF"/>
    <property type="match status" value="19"/>
</dbReference>
<dbReference type="InterPro" id="IPR006150">
    <property type="entry name" value="Cys_repeat_1"/>
</dbReference>
<gene>
    <name evidence="2" type="ORF">DME_LOCUS8577</name>
</gene>
<dbReference type="PROSITE" id="PS50940">
    <property type="entry name" value="CHIT_BIND_II"/>
    <property type="match status" value="1"/>
</dbReference>
<reference evidence="2 4" key="2">
    <citation type="submission" date="2018-11" db="EMBL/GenBank/DDBJ databases">
        <authorList>
            <consortium name="Pathogen Informatics"/>
        </authorList>
    </citation>
    <scope>NUCLEOTIDE SEQUENCE [LARGE SCALE GENOMIC DNA]</scope>
</reference>
<dbReference type="SUPFAM" id="SSF57625">
    <property type="entry name" value="Invertebrate chitin-binding proteins"/>
    <property type="match status" value="1"/>
</dbReference>
<dbReference type="InterPro" id="IPR036508">
    <property type="entry name" value="Chitin-bd_dom_sf"/>
</dbReference>
<dbReference type="InterPro" id="IPR052740">
    <property type="entry name" value="CE4"/>
</dbReference>
<organism evidence="3 5">
    <name type="scientific">Dracunculus medinensis</name>
    <name type="common">Guinea worm</name>
    <dbReference type="NCBI Taxonomy" id="318479"/>
    <lineage>
        <taxon>Eukaryota</taxon>
        <taxon>Metazoa</taxon>
        <taxon>Ecdysozoa</taxon>
        <taxon>Nematoda</taxon>
        <taxon>Chromadorea</taxon>
        <taxon>Rhabditida</taxon>
        <taxon>Spirurina</taxon>
        <taxon>Dracunculoidea</taxon>
        <taxon>Dracunculidae</taxon>
        <taxon>Dracunculus</taxon>
    </lineage>
</organism>
<dbReference type="SMART" id="SM00289">
    <property type="entry name" value="WR1"/>
    <property type="match status" value="15"/>
</dbReference>
<evidence type="ECO:0000313" key="3">
    <source>
        <dbReference type="Proteomes" id="UP000038040"/>
    </source>
</evidence>
<dbReference type="InterPro" id="IPR002557">
    <property type="entry name" value="Chitin-bd_dom"/>
</dbReference>
<dbReference type="PANTHER" id="PTHR45985:SF3">
    <property type="entry name" value="CHITIN DEACETYLASE-LIKE 4"/>
    <property type="match status" value="1"/>
</dbReference>
<evidence type="ECO:0000313" key="2">
    <source>
        <dbReference type="EMBL" id="VDN58604.1"/>
    </source>
</evidence>
<dbReference type="PANTHER" id="PTHR45985">
    <property type="match status" value="1"/>
</dbReference>
<feature type="domain" description="Chitin-binding type-2" evidence="1">
    <location>
        <begin position="13"/>
        <end position="87"/>
    </location>
</feature>
<dbReference type="Proteomes" id="UP000274756">
    <property type="component" value="Unassembled WGS sequence"/>
</dbReference>
<dbReference type="EMBL" id="UYYG01001170">
    <property type="protein sequence ID" value="VDN58604.1"/>
    <property type="molecule type" value="Genomic_DNA"/>
</dbReference>
<sequence length="2051" mass="226850">MTNYDSVPITNLQGYCDTARDTILLADQNNIDVYYRCISGFNFGGLGFWQKNFCPLGSYFDFVNQRCQAAKRTNKANFAILNSTCAAGEQCVGGSVCDPQFLKCICPHGTVAQLETLSCILDTTDSGQMITSLQINPVFIPSNNVEQINGQSLQLHLPSQFHQEIGDVKQLKFGQTALPGSDCSHDEQCLGGSLCVYPMRRCLCPGDMVAQNNICVSPNEMRSTAKKGIGSPCAQSIECDYDALCMNGRCLCLEPRYDFKGRCIVRKEVGVGQRCSNGEICTSGSVCDNTEIICTCPFGTILEDGNCQPVATAMTTRPTPMAWISVPTTQASANFANTIFMTMPYHQNQQKALVGMKCTINTDCMVGAYCKGNTDPASCQCLSTHVAIKNICKQIFYPGQNGCEEDMQCSLAYNGTKCEQNQCICPSQFRAVEQTCKPGILLPGSACNSSMDIDACSAGSVCFQSVCRCLLPLVEFQHQCINKIYLRVKSSKRITCKRSNECPPDLKCLNGKCGCTPGTLRRNTLCLKDHRYNLAKFRETMNNVSLRGTKNFVPYEHIRRYDWISEKDCRPNQYKCTGGRCLHGRCWCKKGHIKIKNQCKRISCKDNAECPEDTLCIFNRCTCTIDGCSLMKKGNIGGMQKRRKRCLEDGDCGAGYKCSNTECKCSEGYTKQKLIKSRNYLKINFRKKYNKWTILFSFYLLKNLLGSLLKENGCKKLSGAFKPIGSHCGINDRCAGGSVCTNSTCICTDSSIELYGRCRQKPGGRCADGQICTGNAICALAKCQCPDGYILDGPQCILGVSSPGQSCQQGQKCANGSICMFGVCMCSFNFHIVDNSCKRLNKQGRNDYLETKKTFDEWKDHLTSNLKKPGESCIPSDFCLGGSNCITKMCICNNDEIISNDICIKTDQKVLIDNAAPGQYCREEIICTGGSVCFANNCTCPAGTLLKYGECINDSTTSNNENEFVLPGSICSQATKCHPSTECIRNVCRCKPGETIIEQYCRKALYKVLPGGKCDRKYGLDCVGESHCVGGICKCSSGLENGVFECVAKHNGLLNFNHSLQNPFYLMFESPLFFSQMQESSQLNTAQSNINPELTGMPGDRCTIEGFCWNGARCVNQRCICALGYSPINEACHLKMAKLHENCDITEQCPIYARCVGGFCTCQSSYIASSGYCIRKNLARPGEDCSNGQICGYRSYCDTNSGICECPREFSLNDGECMILLENYKCDINSDCNDYAFCYNGYCICDVAEQKNNQALCLPYYMMSDIEARLVSFAPFHSPHSFTTSQASFEIPVQFENDDGSTDAYDESDLINIGNDLIEMNQDYIDNYDYTMGEKRLIDARNIEQTWMPNMLMSPLAQGNPITQKIIFFNPNRRTAKLLRRKPVGYSKPGEACGTTKICIGNSICIGKFCRCKNGTIKEGSYCTDSNKVNVVYHRRNSVRMPLDRCDFGEKCLFGSICENLGFYGRICLCPTGKYLIDNVCREFLSSHALLNEYCTTRKKCVNGAICLKEKCQCGREDLLIFNHCLKSYLFDKFDKFAPILPGQICNNIHDSCVDNSFCSQKSICECNDGYKMISSRCIPERLYRLPGEHCTSSTFCGESSHCVDGICKAAIKRRSLKGLKATNLICSSRRCYHAPISSTAGKIQNKDLLLVPNEEFLHDSCTSSTTRSNVTCNSNNSLKIRATCVHLLAIQWCYFGVSFFIKSLNLSLSLDIQKLNSPPGGSCLETRDCSGGSVCSEKWCVCPDPLMIVTRGTCIKPIHYMPSKLTNTVVPYMKDGNITVKKAGDQCGPLDICEKSSFCIDGECVCPAGSHKSETSGLCEPNTSCKQPEFFFEIFIPKFLAMKFVKLSEPCNNGEICVDGSICSHSKLCTCPPKLPIVYNGKCISNLHKSLPGQFCNETIECVENSSCIDRICRCVGNFVADNGKCTSSNRITVSSFGVTMQPILAEYTSNYVRSDLELSMTLNDSVQPRITGPPLRKLRIFDDNKSSDIAHAADDMYFSDGLCPKGSAPLRDSSGYLIKCNGMRPKCPSQTYCYVTSYSSETYNCCTAH</sequence>
<dbReference type="AlphaFoldDB" id="A0A0N4UBU0"/>
<dbReference type="STRING" id="318479.A0A0N4UBU0"/>